<gene>
    <name evidence="1" type="ORF">GHO27_18565</name>
</gene>
<comment type="caution">
    <text evidence="1">The sequence shown here is derived from an EMBL/GenBank/DDBJ whole genome shotgun (WGS) entry which is preliminary data.</text>
</comment>
<evidence type="ECO:0000313" key="1">
    <source>
        <dbReference type="EMBL" id="MQU07687.1"/>
    </source>
</evidence>
<sequence>MPGNIVRKGTLLILSGPANHLHIVMNDPVYSHEHGYDGVLAVNISSVKQGVYHDPSCILTTNCHPFVRWDSWVVYKEAAVFDASRLDLKVDSGEIVSHHPVSDDLYDRVRAGFEISRHLPRKIGRFIRQNNF</sequence>
<dbReference type="Proteomes" id="UP000478064">
    <property type="component" value="Unassembled WGS sequence"/>
</dbReference>
<protein>
    <submittedName>
        <fullName evidence="1">Uncharacterized protein</fullName>
    </submittedName>
</protein>
<dbReference type="AlphaFoldDB" id="A0A6L5HXU3"/>
<evidence type="ECO:0000313" key="2">
    <source>
        <dbReference type="Proteomes" id="UP000478064"/>
    </source>
</evidence>
<proteinExistence type="predicted"/>
<name>A0A6L5HXU3_9PSED</name>
<organism evidence="1 2">
    <name type="scientific">Pseudomonas helleri</name>
    <dbReference type="NCBI Taxonomy" id="1608996"/>
    <lineage>
        <taxon>Bacteria</taxon>
        <taxon>Pseudomonadati</taxon>
        <taxon>Pseudomonadota</taxon>
        <taxon>Gammaproteobacteria</taxon>
        <taxon>Pseudomonadales</taxon>
        <taxon>Pseudomonadaceae</taxon>
        <taxon>Pseudomonas</taxon>
    </lineage>
</organism>
<reference evidence="1 2" key="1">
    <citation type="submission" date="2019-10" db="EMBL/GenBank/DDBJ databases">
        <title>Evaluation of single-gene subtyping targets for Pseudomonas.</title>
        <authorList>
            <person name="Reichler S.J."/>
            <person name="Orsi R.H."/>
            <person name="Wiedmann M."/>
            <person name="Martin N.H."/>
            <person name="Murphy S.I."/>
        </authorList>
    </citation>
    <scope>NUCLEOTIDE SEQUENCE [LARGE SCALE GENOMIC DNA]</scope>
    <source>
        <strain evidence="1 2">FSL R10-1637</strain>
    </source>
</reference>
<dbReference type="EMBL" id="WIVU01000043">
    <property type="protein sequence ID" value="MQU07687.1"/>
    <property type="molecule type" value="Genomic_DNA"/>
</dbReference>
<accession>A0A6L5HXU3</accession>